<evidence type="ECO:0000313" key="2">
    <source>
        <dbReference type="Proteomes" id="UP000276133"/>
    </source>
</evidence>
<comment type="caution">
    <text evidence="1">The sequence shown here is derived from an EMBL/GenBank/DDBJ whole genome shotgun (WGS) entry which is preliminary data.</text>
</comment>
<organism evidence="1 2">
    <name type="scientific">Brachionus plicatilis</name>
    <name type="common">Marine rotifer</name>
    <name type="synonym">Brachionus muelleri</name>
    <dbReference type="NCBI Taxonomy" id="10195"/>
    <lineage>
        <taxon>Eukaryota</taxon>
        <taxon>Metazoa</taxon>
        <taxon>Spiralia</taxon>
        <taxon>Gnathifera</taxon>
        <taxon>Rotifera</taxon>
        <taxon>Eurotatoria</taxon>
        <taxon>Monogononta</taxon>
        <taxon>Pseudotrocha</taxon>
        <taxon>Ploima</taxon>
        <taxon>Brachionidae</taxon>
        <taxon>Brachionus</taxon>
    </lineage>
</organism>
<dbReference type="EMBL" id="REGN01000690">
    <property type="protein sequence ID" value="RNA39987.1"/>
    <property type="molecule type" value="Genomic_DNA"/>
</dbReference>
<protein>
    <submittedName>
        <fullName evidence="1">Uncharacterized protein</fullName>
    </submittedName>
</protein>
<sequence length="147" mass="17255">MTSIDHMINWEQETLMIKKNINIFCPYNLFKLKFFFCNFASQDLFNKTHLDTGIGTVTIVRKNSESNFIINTRTAISKYRIENIFEKKKKLTTLKMFRVKKIRSKSILFCSSKIEAITFSDHFFLTIISPLNILTKSGFHEVLLKSK</sequence>
<accession>A0A3M7SWE0</accession>
<evidence type="ECO:0000313" key="1">
    <source>
        <dbReference type="EMBL" id="RNA39987.1"/>
    </source>
</evidence>
<reference evidence="1 2" key="1">
    <citation type="journal article" date="2018" name="Sci. Rep.">
        <title>Genomic signatures of local adaptation to the degree of environmental predictability in rotifers.</title>
        <authorList>
            <person name="Franch-Gras L."/>
            <person name="Hahn C."/>
            <person name="Garcia-Roger E.M."/>
            <person name="Carmona M.J."/>
            <person name="Serra M."/>
            <person name="Gomez A."/>
        </authorList>
    </citation>
    <scope>NUCLEOTIDE SEQUENCE [LARGE SCALE GENOMIC DNA]</scope>
    <source>
        <strain evidence="1">HYR1</strain>
    </source>
</reference>
<gene>
    <name evidence="1" type="ORF">BpHYR1_044231</name>
</gene>
<proteinExistence type="predicted"/>
<dbReference type="AlphaFoldDB" id="A0A3M7SWE0"/>
<keyword evidence="2" id="KW-1185">Reference proteome</keyword>
<dbReference type="Proteomes" id="UP000276133">
    <property type="component" value="Unassembled WGS sequence"/>
</dbReference>
<name>A0A3M7SWE0_BRAPC</name>